<dbReference type="SUPFAM" id="SSF51445">
    <property type="entry name" value="(Trans)glycosidases"/>
    <property type="match status" value="1"/>
</dbReference>
<feature type="compositionally biased region" description="Basic and acidic residues" evidence="5">
    <location>
        <begin position="153"/>
        <end position="162"/>
    </location>
</feature>
<evidence type="ECO:0000256" key="2">
    <source>
        <dbReference type="ARBA" id="ARBA00012755"/>
    </source>
</evidence>
<dbReference type="RefSeq" id="WP_144756727.1">
    <property type="nucleotide sequence ID" value="NZ_VMNW02000064.1"/>
</dbReference>
<dbReference type="InterPro" id="IPR013785">
    <property type="entry name" value="Aldolase_TIM"/>
</dbReference>
<name>A0A5N0UVH2_9PSEU</name>
<dbReference type="Gene3D" id="2.70.98.60">
    <property type="entry name" value="alpha-galactosidase from lactobacil brevis"/>
    <property type="match status" value="1"/>
</dbReference>
<organism evidence="8 9">
    <name type="scientific">Amycolatopsis acidicola</name>
    <dbReference type="NCBI Taxonomy" id="2596893"/>
    <lineage>
        <taxon>Bacteria</taxon>
        <taxon>Bacillati</taxon>
        <taxon>Actinomycetota</taxon>
        <taxon>Actinomycetes</taxon>
        <taxon>Pseudonocardiales</taxon>
        <taxon>Pseudonocardiaceae</taxon>
        <taxon>Amycolatopsis</taxon>
    </lineage>
</organism>
<dbReference type="Pfam" id="PF16874">
    <property type="entry name" value="Glyco_hydro_36C"/>
    <property type="match status" value="1"/>
</dbReference>
<dbReference type="PROSITE" id="PS00512">
    <property type="entry name" value="ALPHA_GALACTOSIDASE"/>
    <property type="match status" value="1"/>
</dbReference>
<keyword evidence="3" id="KW-0378">Hydrolase</keyword>
<dbReference type="InterPro" id="IPR038417">
    <property type="entry name" value="Alpga-gal_N_sf"/>
</dbReference>
<dbReference type="InterPro" id="IPR031705">
    <property type="entry name" value="Glyco_hydro_36_C"/>
</dbReference>
<evidence type="ECO:0000256" key="4">
    <source>
        <dbReference type="ARBA" id="ARBA00023295"/>
    </source>
</evidence>
<dbReference type="Proteomes" id="UP000319769">
    <property type="component" value="Unassembled WGS sequence"/>
</dbReference>
<dbReference type="Gene3D" id="2.60.40.1180">
    <property type="entry name" value="Golgi alpha-mannosidase II"/>
    <property type="match status" value="1"/>
</dbReference>
<dbReference type="GO" id="GO:0016052">
    <property type="term" value="P:carbohydrate catabolic process"/>
    <property type="evidence" value="ECO:0007669"/>
    <property type="project" value="InterPro"/>
</dbReference>
<evidence type="ECO:0000313" key="8">
    <source>
        <dbReference type="EMBL" id="KAA9154591.1"/>
    </source>
</evidence>
<accession>A0A5N0UVH2</accession>
<keyword evidence="9" id="KW-1185">Reference proteome</keyword>
<comment type="caution">
    <text evidence="8">The sequence shown here is derived from an EMBL/GenBank/DDBJ whole genome shotgun (WGS) entry which is preliminary data.</text>
</comment>
<dbReference type="InterPro" id="IPR000111">
    <property type="entry name" value="Glyco_hydro_27/36_CS"/>
</dbReference>
<evidence type="ECO:0000256" key="5">
    <source>
        <dbReference type="SAM" id="MobiDB-lite"/>
    </source>
</evidence>
<dbReference type="PANTHER" id="PTHR43053">
    <property type="entry name" value="GLYCOSIDASE FAMILY 31"/>
    <property type="match status" value="1"/>
</dbReference>
<dbReference type="CDD" id="cd14791">
    <property type="entry name" value="GH36"/>
    <property type="match status" value="1"/>
</dbReference>
<dbReference type="OrthoDB" id="9758822at2"/>
<dbReference type="GO" id="GO:0004557">
    <property type="term" value="F:alpha-galactosidase activity"/>
    <property type="evidence" value="ECO:0007669"/>
    <property type="project" value="UniProtKB-EC"/>
</dbReference>
<evidence type="ECO:0000313" key="9">
    <source>
        <dbReference type="Proteomes" id="UP000319769"/>
    </source>
</evidence>
<dbReference type="Pfam" id="PF02065">
    <property type="entry name" value="Melibiase"/>
    <property type="match status" value="1"/>
</dbReference>
<feature type="region of interest" description="Disordered" evidence="5">
    <location>
        <begin position="137"/>
        <end position="162"/>
    </location>
</feature>
<dbReference type="PANTHER" id="PTHR43053:SF3">
    <property type="entry name" value="ALPHA-GALACTOSIDASE C-RELATED"/>
    <property type="match status" value="1"/>
</dbReference>
<dbReference type="Gene3D" id="3.20.20.70">
    <property type="entry name" value="Aldolase class I"/>
    <property type="match status" value="1"/>
</dbReference>
<evidence type="ECO:0000259" key="6">
    <source>
        <dbReference type="Pfam" id="PF16874"/>
    </source>
</evidence>
<dbReference type="Pfam" id="PF16875">
    <property type="entry name" value="Glyco_hydro_36N"/>
    <property type="match status" value="1"/>
</dbReference>
<feature type="region of interest" description="Disordered" evidence="5">
    <location>
        <begin position="48"/>
        <end position="80"/>
    </location>
</feature>
<reference evidence="8" key="1">
    <citation type="submission" date="2019-09" db="EMBL/GenBank/DDBJ databases">
        <authorList>
            <person name="Teo W.F.A."/>
            <person name="Duangmal K."/>
        </authorList>
    </citation>
    <scope>NUCLEOTIDE SEQUENCE [LARGE SCALE GENOMIC DNA]</scope>
    <source>
        <strain evidence="8">K81G1</strain>
    </source>
</reference>
<dbReference type="InterPro" id="IPR031704">
    <property type="entry name" value="Glyco_hydro_36_N"/>
</dbReference>
<evidence type="ECO:0000256" key="1">
    <source>
        <dbReference type="ARBA" id="ARBA00001255"/>
    </source>
</evidence>
<dbReference type="InterPro" id="IPR013780">
    <property type="entry name" value="Glyco_hydro_b"/>
</dbReference>
<keyword evidence="4" id="KW-0326">Glycosidase</keyword>
<dbReference type="InterPro" id="IPR002252">
    <property type="entry name" value="Glyco_hydro_36"/>
</dbReference>
<gene>
    <name evidence="8" type="ORF">FPZ12_031700</name>
</gene>
<dbReference type="InterPro" id="IPR017853">
    <property type="entry name" value="GH"/>
</dbReference>
<dbReference type="EC" id="3.2.1.22" evidence="2"/>
<feature type="domain" description="Glycosyl hydrolase family 36 C-terminal" evidence="6">
    <location>
        <begin position="580"/>
        <end position="637"/>
    </location>
</feature>
<comment type="catalytic activity">
    <reaction evidence="1">
        <text>Hydrolysis of terminal, non-reducing alpha-D-galactose residues in alpha-D-galactosides, including galactose oligosaccharides, galactomannans and galactolipids.</text>
        <dbReference type="EC" id="3.2.1.22"/>
    </reaction>
</comment>
<dbReference type="PRINTS" id="PR00743">
    <property type="entry name" value="GLHYDRLASE36"/>
</dbReference>
<evidence type="ECO:0000256" key="3">
    <source>
        <dbReference type="ARBA" id="ARBA00022801"/>
    </source>
</evidence>
<sequence>MTVHLRGGDASIVVAGLEVRHWGSALSEKSVTALADWPGAALLPLQANGHQGRPGLRGHRDGRTWSPSFEPTGDGRGQDEHSELTWWTEFDLHPSGILRLRHGLRNDGATGYRLDELIPILPLPARATELLDFTGRWGKERQPQRQPLNQGSRVRESRRGRPGHDSAYLLAAGTPGFSFDSGEVWAVHLGWSGNQTYFAERLPSGDAFFGAGELLLPGELELAPGEEYRTPWLYAAYSAHGLNGISAAFHEFLRPAKHRPVVVNTWEATYFDHDLTKLRRLAERAAQVGVERFVLDDGWFRGRRDDTAGLGDWYVDDDVWPEGLEPLISHVRALGMDLGLWVEPEMVNADSDLFRAHPDWVLHAADRLPPEWRHQQVLDLSLEDVYAYLLDRLDALLSEYDIAYLKWDHNRDLVEPGHFGRAAVHAQTSATYRLIDELRSRHPQTEIESCASGGARVDLGILERTDRVWTSDSNDALERRTIQRYTNLLLPLELTGAHVGPPRTHVTGRTHGLGFRAGTALFGSFGVEWDLTEVPEEELDELATWIARYKRFRPLLHSGRLIQTDHPDPAAQVTVVLGEHEALVSYAQLDTSLAERPAPVRIPGLKADARYRVEGEGCEPVEYPGQLLSEIGLRLPRMDPETLIVLHVTEVS</sequence>
<dbReference type="AlphaFoldDB" id="A0A5N0UVH2"/>
<dbReference type="InterPro" id="IPR050985">
    <property type="entry name" value="Alpha-glycosidase_related"/>
</dbReference>
<feature type="domain" description="Glycosyl hydrolase family 36 N-terminal" evidence="7">
    <location>
        <begin position="17"/>
        <end position="222"/>
    </location>
</feature>
<proteinExistence type="predicted"/>
<dbReference type="EMBL" id="VMNW02000064">
    <property type="protein sequence ID" value="KAA9154591.1"/>
    <property type="molecule type" value="Genomic_DNA"/>
</dbReference>
<dbReference type="FunFam" id="3.20.20.70:FF:000118">
    <property type="entry name" value="Alpha-galactosidase"/>
    <property type="match status" value="1"/>
</dbReference>
<evidence type="ECO:0000259" key="7">
    <source>
        <dbReference type="Pfam" id="PF16875"/>
    </source>
</evidence>
<protein>
    <recommendedName>
        <fullName evidence="2">alpha-galactosidase</fullName>
        <ecNumber evidence="2">3.2.1.22</ecNumber>
    </recommendedName>
</protein>